<dbReference type="PANTHER" id="PTHR46579:SF1">
    <property type="entry name" value="F5_8 TYPE C DOMAIN-CONTAINING PROTEIN"/>
    <property type="match status" value="1"/>
</dbReference>
<proteinExistence type="predicted"/>
<name>A0A5C2S1B7_9APHY</name>
<accession>A0A5C2S1B7</accession>
<reference evidence="1" key="1">
    <citation type="journal article" date="2018" name="Genome Biol. Evol.">
        <title>Genomics and development of Lentinus tigrinus, a white-rot wood-decaying mushroom with dimorphic fruiting bodies.</title>
        <authorList>
            <person name="Wu B."/>
            <person name="Xu Z."/>
            <person name="Knudson A."/>
            <person name="Carlson A."/>
            <person name="Chen N."/>
            <person name="Kovaka S."/>
            <person name="LaButti K."/>
            <person name="Lipzen A."/>
            <person name="Pennachio C."/>
            <person name="Riley R."/>
            <person name="Schakwitz W."/>
            <person name="Umezawa K."/>
            <person name="Ohm R.A."/>
            <person name="Grigoriev I.V."/>
            <person name="Nagy L.G."/>
            <person name="Gibbons J."/>
            <person name="Hibbett D."/>
        </authorList>
    </citation>
    <scope>NUCLEOTIDE SEQUENCE [LARGE SCALE GENOMIC DNA]</scope>
    <source>
        <strain evidence="1">ALCF2SS1-6</strain>
    </source>
</reference>
<gene>
    <name evidence="1" type="ORF">L227DRAFT_479728</name>
</gene>
<dbReference type="AlphaFoldDB" id="A0A5C2S1B7"/>
<organism evidence="1 2">
    <name type="scientific">Lentinus tigrinus ALCF2SS1-6</name>
    <dbReference type="NCBI Taxonomy" id="1328759"/>
    <lineage>
        <taxon>Eukaryota</taxon>
        <taxon>Fungi</taxon>
        <taxon>Dikarya</taxon>
        <taxon>Basidiomycota</taxon>
        <taxon>Agaricomycotina</taxon>
        <taxon>Agaricomycetes</taxon>
        <taxon>Polyporales</taxon>
        <taxon>Polyporaceae</taxon>
        <taxon>Lentinus</taxon>
    </lineage>
</organism>
<dbReference type="PANTHER" id="PTHR46579">
    <property type="entry name" value="F5/8 TYPE C DOMAIN-CONTAINING PROTEIN-RELATED"/>
    <property type="match status" value="1"/>
</dbReference>
<evidence type="ECO:0000313" key="2">
    <source>
        <dbReference type="Proteomes" id="UP000313359"/>
    </source>
</evidence>
<feature type="non-terminal residue" evidence="1">
    <location>
        <position position="1"/>
    </location>
</feature>
<feature type="non-terminal residue" evidence="1">
    <location>
        <position position="359"/>
    </location>
</feature>
<dbReference type="Proteomes" id="UP000313359">
    <property type="component" value="Unassembled WGS sequence"/>
</dbReference>
<dbReference type="STRING" id="1328759.A0A5C2S1B7"/>
<dbReference type="EMBL" id="ML122283">
    <property type="protein sequence ID" value="RPD57158.1"/>
    <property type="molecule type" value="Genomic_DNA"/>
</dbReference>
<evidence type="ECO:0000313" key="1">
    <source>
        <dbReference type="EMBL" id="RPD57158.1"/>
    </source>
</evidence>
<dbReference type="OrthoDB" id="3269001at2759"/>
<keyword evidence="2" id="KW-1185">Reference proteome</keyword>
<sequence length="359" mass="41055">KPSLEQLNHYLKIIVDELLVFWETGVYFSRTAKYETGRLVRCALIPLVCDLPAARQTAGFGGHSAKYFCSMCKLPHVDINNLDDATWEPRNCEEQKDLARVWRDLPSAWARDQAFKGNSIRWSELMRLPYWDPIKYTVIDSMHNHYLGLLKTHCRKIWGMSINTEDTGGSGVEPLRPEEEALSSGICLVYTGTDEEVASLPRNYTLQEIHEQLPLTELPSWINPVPHNVGTTERGKLSADQWHILCVVNLPIILIRLWAPKGGIFKAWLDNFMDLVIAVVIGGLLEMTEEAVIEYEKAAKSYLVTARELYDITLTPNQHNSLHIPFFLRLFGPLHAIRTFFSERNNYNIQGIQTNQKFG</sequence>
<protein>
    <submittedName>
        <fullName evidence="1">Uncharacterized protein</fullName>
    </submittedName>
</protein>